<organism evidence="1 2">
    <name type="scientific">Trichogramma kaykai</name>
    <dbReference type="NCBI Taxonomy" id="54128"/>
    <lineage>
        <taxon>Eukaryota</taxon>
        <taxon>Metazoa</taxon>
        <taxon>Ecdysozoa</taxon>
        <taxon>Arthropoda</taxon>
        <taxon>Hexapoda</taxon>
        <taxon>Insecta</taxon>
        <taxon>Pterygota</taxon>
        <taxon>Neoptera</taxon>
        <taxon>Endopterygota</taxon>
        <taxon>Hymenoptera</taxon>
        <taxon>Apocrita</taxon>
        <taxon>Proctotrupomorpha</taxon>
        <taxon>Chalcidoidea</taxon>
        <taxon>Trichogrammatidae</taxon>
        <taxon>Trichogramma</taxon>
    </lineage>
</organism>
<sequence>MRSPRKIVFQPPVDLRRQVSFASQRRVLCIACLLLRSTHIVYYLHTIMSNSIGNTAPMARTIFEGFELFIETLIQGTKKTHYYGSIFK</sequence>
<dbReference type="EMBL" id="JBJJXI010000101">
    <property type="protein sequence ID" value="KAL3392924.1"/>
    <property type="molecule type" value="Genomic_DNA"/>
</dbReference>
<dbReference type="Proteomes" id="UP001627154">
    <property type="component" value="Unassembled WGS sequence"/>
</dbReference>
<accession>A0ABD2WJJ0</accession>
<proteinExistence type="predicted"/>
<keyword evidence="2" id="KW-1185">Reference proteome</keyword>
<comment type="caution">
    <text evidence="1">The sequence shown here is derived from an EMBL/GenBank/DDBJ whole genome shotgun (WGS) entry which is preliminary data.</text>
</comment>
<dbReference type="AlphaFoldDB" id="A0ABD2WJJ0"/>
<name>A0ABD2WJJ0_9HYME</name>
<evidence type="ECO:0000313" key="2">
    <source>
        <dbReference type="Proteomes" id="UP001627154"/>
    </source>
</evidence>
<evidence type="ECO:0000313" key="1">
    <source>
        <dbReference type="EMBL" id="KAL3392924.1"/>
    </source>
</evidence>
<gene>
    <name evidence="1" type="ORF">TKK_012626</name>
</gene>
<protein>
    <submittedName>
        <fullName evidence="1">Uncharacterized protein</fullName>
    </submittedName>
</protein>
<reference evidence="1 2" key="1">
    <citation type="journal article" date="2024" name="bioRxiv">
        <title>A reference genome for Trichogramma kaykai: A tiny desert-dwelling parasitoid wasp with competing sex-ratio distorters.</title>
        <authorList>
            <person name="Culotta J."/>
            <person name="Lindsey A.R."/>
        </authorList>
    </citation>
    <scope>NUCLEOTIDE SEQUENCE [LARGE SCALE GENOMIC DNA]</scope>
    <source>
        <strain evidence="1 2">KSX58</strain>
    </source>
</reference>